<comment type="similarity">
    <text evidence="5">Belongs to the SAT4 family.</text>
</comment>
<feature type="region of interest" description="Disordered" evidence="6">
    <location>
        <begin position="329"/>
        <end position="370"/>
    </location>
</feature>
<evidence type="ECO:0000313" key="10">
    <source>
        <dbReference type="Proteomes" id="UP000748025"/>
    </source>
</evidence>
<feature type="compositionally biased region" description="Polar residues" evidence="6">
    <location>
        <begin position="336"/>
        <end position="346"/>
    </location>
</feature>
<feature type="compositionally biased region" description="Polar residues" evidence="6">
    <location>
        <begin position="354"/>
        <end position="370"/>
    </location>
</feature>
<keyword evidence="2 7" id="KW-0812">Transmembrane</keyword>
<evidence type="ECO:0000256" key="4">
    <source>
        <dbReference type="ARBA" id="ARBA00023136"/>
    </source>
</evidence>
<protein>
    <recommendedName>
        <fullName evidence="8">Rhodopsin domain-containing protein</fullName>
    </recommendedName>
</protein>
<feature type="transmembrane region" description="Helical" evidence="7">
    <location>
        <begin position="263"/>
        <end position="286"/>
    </location>
</feature>
<evidence type="ECO:0000256" key="5">
    <source>
        <dbReference type="ARBA" id="ARBA00038359"/>
    </source>
</evidence>
<dbReference type="Pfam" id="PF20684">
    <property type="entry name" value="Fung_rhodopsin"/>
    <property type="match status" value="1"/>
</dbReference>
<comment type="caution">
    <text evidence="9">The sequence shown here is derived from an EMBL/GenBank/DDBJ whole genome shotgun (WGS) entry which is preliminary data.</text>
</comment>
<feature type="transmembrane region" description="Helical" evidence="7">
    <location>
        <begin position="191"/>
        <end position="211"/>
    </location>
</feature>
<keyword evidence="10" id="KW-1185">Reference proteome</keyword>
<evidence type="ECO:0000256" key="7">
    <source>
        <dbReference type="SAM" id="Phobius"/>
    </source>
</evidence>
<proteinExistence type="inferred from homology"/>
<comment type="subcellular location">
    <subcellularLocation>
        <location evidence="1">Membrane</location>
        <topology evidence="1">Multi-pass membrane protein</topology>
    </subcellularLocation>
</comment>
<accession>A0A9P7N5E4</accession>
<dbReference type="OrthoDB" id="2496787at2759"/>
<gene>
    <name evidence="9" type="ORF">E4U43_004806</name>
</gene>
<evidence type="ECO:0000256" key="6">
    <source>
        <dbReference type="SAM" id="MobiDB-lite"/>
    </source>
</evidence>
<feature type="transmembrane region" description="Helical" evidence="7">
    <location>
        <begin position="60"/>
        <end position="80"/>
    </location>
</feature>
<organism evidence="9 10">
    <name type="scientific">Claviceps pusilla</name>
    <dbReference type="NCBI Taxonomy" id="123648"/>
    <lineage>
        <taxon>Eukaryota</taxon>
        <taxon>Fungi</taxon>
        <taxon>Dikarya</taxon>
        <taxon>Ascomycota</taxon>
        <taxon>Pezizomycotina</taxon>
        <taxon>Sordariomycetes</taxon>
        <taxon>Hypocreomycetidae</taxon>
        <taxon>Hypocreales</taxon>
        <taxon>Clavicipitaceae</taxon>
        <taxon>Claviceps</taxon>
    </lineage>
</organism>
<name>A0A9P7N5E4_9HYPO</name>
<sequence length="370" mass="41254">MDAYSRKYSNLACNVPVREHGAKLNIVVCVLGVTTGFCIVSRILFKRYLTSKQRLDKDDWTIMSAIPTGSTLMGLVVLGLSKHGVGNDIWGVPDKDVFSFGNFFFAVSLLYMIIMTQIKLSLCFFYLNIFPGVTVRRLLWVTVCYHLLVCLAFALALFFACTPFDYSWNKFDLTSRPLARGKCGDYNTAGWIMSSLSVASDLWLIALPLTQVSKLNLHIKKKIGIILMFLTGALVTIISILRLNSMNTYQNTTNPTFDEWNVVWWSTIEVCTGFICTSLPTIRLILIRIAPRTFGSDRVPKSVTRLPKVRAVKPPLCSGLTMPTMNDYKQPMESPMNESSTHSQTGLCEESESVAGSMTESIAQSAKSPV</sequence>
<dbReference type="AlphaFoldDB" id="A0A9P7N5E4"/>
<keyword evidence="3 7" id="KW-1133">Transmembrane helix</keyword>
<dbReference type="GO" id="GO:0016020">
    <property type="term" value="C:membrane"/>
    <property type="evidence" value="ECO:0007669"/>
    <property type="project" value="UniProtKB-SubCell"/>
</dbReference>
<keyword evidence="4 7" id="KW-0472">Membrane</keyword>
<evidence type="ECO:0000313" key="9">
    <source>
        <dbReference type="EMBL" id="KAG5988262.1"/>
    </source>
</evidence>
<feature type="transmembrane region" description="Helical" evidence="7">
    <location>
        <begin position="100"/>
        <end position="126"/>
    </location>
</feature>
<reference evidence="9" key="1">
    <citation type="journal article" date="2020" name="bioRxiv">
        <title>Whole genome comparisons of ergot fungi reveals the divergence and evolution of species within the genus Claviceps are the result of varying mechanisms driving genome evolution and host range expansion.</title>
        <authorList>
            <person name="Wyka S.A."/>
            <person name="Mondo S.J."/>
            <person name="Liu M."/>
            <person name="Dettman J."/>
            <person name="Nalam V."/>
            <person name="Broders K.D."/>
        </authorList>
    </citation>
    <scope>NUCLEOTIDE SEQUENCE</scope>
    <source>
        <strain evidence="9">CCC 602</strain>
    </source>
</reference>
<dbReference type="PANTHER" id="PTHR33048:SF143">
    <property type="entry name" value="EXTRACELLULAR MEMBRANE PROTEIN CFEM DOMAIN-CONTAINING PROTEIN-RELATED"/>
    <property type="match status" value="1"/>
</dbReference>
<evidence type="ECO:0000256" key="1">
    <source>
        <dbReference type="ARBA" id="ARBA00004141"/>
    </source>
</evidence>
<evidence type="ECO:0000256" key="3">
    <source>
        <dbReference type="ARBA" id="ARBA00022989"/>
    </source>
</evidence>
<dbReference type="Proteomes" id="UP000748025">
    <property type="component" value="Unassembled WGS sequence"/>
</dbReference>
<dbReference type="EMBL" id="SRPW01003120">
    <property type="protein sequence ID" value="KAG5988262.1"/>
    <property type="molecule type" value="Genomic_DNA"/>
</dbReference>
<evidence type="ECO:0000256" key="2">
    <source>
        <dbReference type="ARBA" id="ARBA00022692"/>
    </source>
</evidence>
<feature type="transmembrane region" description="Helical" evidence="7">
    <location>
        <begin position="223"/>
        <end position="243"/>
    </location>
</feature>
<feature type="transmembrane region" description="Helical" evidence="7">
    <location>
        <begin position="138"/>
        <end position="160"/>
    </location>
</feature>
<dbReference type="InterPro" id="IPR052337">
    <property type="entry name" value="SAT4-like"/>
</dbReference>
<feature type="transmembrane region" description="Helical" evidence="7">
    <location>
        <begin position="24"/>
        <end position="45"/>
    </location>
</feature>
<evidence type="ECO:0000259" key="8">
    <source>
        <dbReference type="Pfam" id="PF20684"/>
    </source>
</evidence>
<feature type="domain" description="Rhodopsin" evidence="8">
    <location>
        <begin position="47"/>
        <end position="286"/>
    </location>
</feature>
<dbReference type="PANTHER" id="PTHR33048">
    <property type="entry name" value="PTH11-LIKE INTEGRAL MEMBRANE PROTEIN (AFU_ORTHOLOGUE AFUA_5G11245)"/>
    <property type="match status" value="1"/>
</dbReference>
<dbReference type="InterPro" id="IPR049326">
    <property type="entry name" value="Rhodopsin_dom_fungi"/>
</dbReference>